<feature type="transmembrane region" description="Helical" evidence="1">
    <location>
        <begin position="43"/>
        <end position="62"/>
    </location>
</feature>
<comment type="caution">
    <text evidence="2">The sequence shown here is derived from an EMBL/GenBank/DDBJ whole genome shotgun (WGS) entry which is preliminary data.</text>
</comment>
<reference evidence="2 3" key="1">
    <citation type="submission" date="2016-12" db="EMBL/GenBank/DDBJ databases">
        <title>The genomes of Aspergillus section Nigri reveals drivers in fungal speciation.</title>
        <authorList>
            <consortium name="DOE Joint Genome Institute"/>
            <person name="Vesth T.C."/>
            <person name="Nybo J."/>
            <person name="Theobald S."/>
            <person name="Brandl J."/>
            <person name="Frisvad J.C."/>
            <person name="Nielsen K.F."/>
            <person name="Lyhne E.K."/>
            <person name="Kogle M.E."/>
            <person name="Kuo A."/>
            <person name="Riley R."/>
            <person name="Clum A."/>
            <person name="Nolan M."/>
            <person name="Lipzen A."/>
            <person name="Salamov A."/>
            <person name="Henrissat B."/>
            <person name="Wiebenga A."/>
            <person name="De Vries R.P."/>
            <person name="Grigoriev I.V."/>
            <person name="Mortensen U.H."/>
            <person name="Andersen M.R."/>
            <person name="Baker S.E."/>
        </authorList>
    </citation>
    <scope>NUCLEOTIDE SEQUENCE [LARGE SCALE GENOMIC DNA]</scope>
    <source>
        <strain evidence="2 3">IBT 23096</strain>
    </source>
</reference>
<evidence type="ECO:0000313" key="2">
    <source>
        <dbReference type="EMBL" id="PLB54121.1"/>
    </source>
</evidence>
<feature type="transmembrane region" description="Helical" evidence="1">
    <location>
        <begin position="12"/>
        <end position="37"/>
    </location>
</feature>
<dbReference type="AlphaFoldDB" id="A0A2I2GMK0"/>
<dbReference type="EMBL" id="MSFO01000001">
    <property type="protein sequence ID" value="PLB54121.1"/>
    <property type="molecule type" value="Genomic_DNA"/>
</dbReference>
<proteinExistence type="predicted"/>
<keyword evidence="1" id="KW-1133">Transmembrane helix</keyword>
<feature type="transmembrane region" description="Helical" evidence="1">
    <location>
        <begin position="183"/>
        <end position="202"/>
    </location>
</feature>
<organism evidence="2 3">
    <name type="scientific">Aspergillus steynii IBT 23096</name>
    <dbReference type="NCBI Taxonomy" id="1392250"/>
    <lineage>
        <taxon>Eukaryota</taxon>
        <taxon>Fungi</taxon>
        <taxon>Dikarya</taxon>
        <taxon>Ascomycota</taxon>
        <taxon>Pezizomycotina</taxon>
        <taxon>Eurotiomycetes</taxon>
        <taxon>Eurotiomycetidae</taxon>
        <taxon>Eurotiales</taxon>
        <taxon>Aspergillaceae</taxon>
        <taxon>Aspergillus</taxon>
        <taxon>Aspergillus subgen. Circumdati</taxon>
    </lineage>
</organism>
<evidence type="ECO:0000313" key="3">
    <source>
        <dbReference type="Proteomes" id="UP000234275"/>
    </source>
</evidence>
<dbReference type="RefSeq" id="XP_024709423.1">
    <property type="nucleotide sequence ID" value="XM_024848120.1"/>
</dbReference>
<gene>
    <name evidence="2" type="ORF">P170DRAFT_431781</name>
</gene>
<keyword evidence="1" id="KW-0812">Transmembrane</keyword>
<protein>
    <submittedName>
        <fullName evidence="2">Uncharacterized protein</fullName>
    </submittedName>
</protein>
<dbReference type="VEuPathDB" id="FungiDB:P170DRAFT_431781"/>
<dbReference type="OrthoDB" id="4496655at2759"/>
<feature type="transmembrane region" description="Helical" evidence="1">
    <location>
        <begin position="104"/>
        <end position="126"/>
    </location>
</feature>
<dbReference type="Proteomes" id="UP000234275">
    <property type="component" value="Unassembled WGS sequence"/>
</dbReference>
<keyword evidence="1" id="KW-0472">Membrane</keyword>
<name>A0A2I2GMK0_9EURO</name>
<evidence type="ECO:0000256" key="1">
    <source>
        <dbReference type="SAM" id="Phobius"/>
    </source>
</evidence>
<accession>A0A2I2GMK0</accession>
<sequence>MAFTLSSIGTNLYTAFAVFLLTSWILTALGFTALNVLNTSSSFIESFASISLLTFLLARLIVLTTTQKDDAPNTIAHTITTAHRRSQKAALLLFTFTCTWLYELLMKAVMSFFMVVLGFAVTAIIYNDPEGKDWTVTDNGRTTQSQQEDSPTTALAEIDEFKTRAGVDFDPTAIFKWIPPQTLVYLVVLVWLNFATLGVYLMRYAWRALKSALGSSTASTFPVAAVQGNEK</sequence>
<keyword evidence="3" id="KW-1185">Reference proteome</keyword>
<dbReference type="GeneID" id="36555819"/>